<keyword evidence="3" id="KW-1185">Reference proteome</keyword>
<dbReference type="Proteomes" id="UP000315439">
    <property type="component" value="Unassembled WGS sequence"/>
</dbReference>
<name>A0A545UEN9_9GAMM</name>
<reference evidence="2 3" key="1">
    <citation type="submission" date="2019-07" db="EMBL/GenBank/DDBJ databases">
        <title>Draft genome for Aliikangiella sp. M105.</title>
        <authorList>
            <person name="Wang G."/>
        </authorList>
    </citation>
    <scope>NUCLEOTIDE SEQUENCE [LARGE SCALE GENOMIC DNA]</scope>
    <source>
        <strain evidence="2 3">M105</strain>
    </source>
</reference>
<organism evidence="2 3">
    <name type="scientific">Aliikangiella coralliicola</name>
    <dbReference type="NCBI Taxonomy" id="2592383"/>
    <lineage>
        <taxon>Bacteria</taxon>
        <taxon>Pseudomonadati</taxon>
        <taxon>Pseudomonadota</taxon>
        <taxon>Gammaproteobacteria</taxon>
        <taxon>Oceanospirillales</taxon>
        <taxon>Pleioneaceae</taxon>
        <taxon>Aliikangiella</taxon>
    </lineage>
</organism>
<dbReference type="SUPFAM" id="SSF52743">
    <property type="entry name" value="Subtilisin-like"/>
    <property type="match status" value="1"/>
</dbReference>
<evidence type="ECO:0000313" key="2">
    <source>
        <dbReference type="EMBL" id="TQV87941.1"/>
    </source>
</evidence>
<dbReference type="Gene3D" id="3.40.50.200">
    <property type="entry name" value="Peptidase S8/S53 domain"/>
    <property type="match status" value="1"/>
</dbReference>
<gene>
    <name evidence="2" type="ORF">FLL46_11220</name>
</gene>
<evidence type="ECO:0000313" key="3">
    <source>
        <dbReference type="Proteomes" id="UP000315439"/>
    </source>
</evidence>
<dbReference type="OrthoDB" id="5494295at2"/>
<dbReference type="Pfam" id="PF00082">
    <property type="entry name" value="Peptidase_S8"/>
    <property type="match status" value="1"/>
</dbReference>
<dbReference type="EMBL" id="VIKS01000006">
    <property type="protein sequence ID" value="TQV87941.1"/>
    <property type="molecule type" value="Genomic_DNA"/>
</dbReference>
<dbReference type="GO" id="GO:0004252">
    <property type="term" value="F:serine-type endopeptidase activity"/>
    <property type="evidence" value="ECO:0007669"/>
    <property type="project" value="InterPro"/>
</dbReference>
<proteinExistence type="predicted"/>
<sequence>MNFSSTNGLSSNKRSSNGLSLIKPFLNRQALTPLNSNFLRIKNILKNTLSIPVFLGIICCVFTSKALSLTIGDGCLDNRWITIKTDKSKRCPKASGWVETQLFDTDDITSNRTLENYCVYKKLSSLTPGSTTAIPKEIKSLIDAGYLEGNAERDCVVVASLASPSAAADVVAVLEKQLLSQTGKLELPPISPEVSPVRLALLDTLPTAEHSPQSSLTRSPHGASLAEIAQKLLCDQITTSCYANLTSQLALAYVAEIRDGEYFTFRDDYQGGFFGSITDLSLAIQKELQAWQEKAPSSRLIINLSLGWNGHSWGGHDSNPAKFSAAVKSVYDSIVNAVCRGAIVISAAGNKSKSELTDYEAMLPALWEELPRPSAEECYTLTGVSAEKREQRYDHKDPQENREKESETHLTGLVYGVSGIDSLGNPLSNSRPRANARIVAFGDHAAIKNTLATNTEVLTGSSVSTVVVSATASMIWSHRPELSAEQVMDLIFSAGEQLNIKADFYSGVSSRPLLSRRASMCRSLAYACKDGSCIGPADCQWTPALIDLNGTSIFTNPANDVFELAELASCSSTKDADCSVIEHGSVATTPWTMPQPDSEACPNCLKSNMNKSLVMQSSSSYSGEISDVNLVINDQIYTIPDFSLGDKIVISDLTPEALNSPTYLSFLVNDSYREWVPILLTE</sequence>
<dbReference type="InterPro" id="IPR036852">
    <property type="entry name" value="Peptidase_S8/S53_dom_sf"/>
</dbReference>
<dbReference type="InterPro" id="IPR000209">
    <property type="entry name" value="Peptidase_S8/S53_dom"/>
</dbReference>
<protein>
    <submittedName>
        <fullName evidence="2">S8 family serine peptidase</fullName>
    </submittedName>
</protein>
<accession>A0A545UEN9</accession>
<dbReference type="GO" id="GO:0006508">
    <property type="term" value="P:proteolysis"/>
    <property type="evidence" value="ECO:0007669"/>
    <property type="project" value="InterPro"/>
</dbReference>
<comment type="caution">
    <text evidence="2">The sequence shown here is derived from an EMBL/GenBank/DDBJ whole genome shotgun (WGS) entry which is preliminary data.</text>
</comment>
<evidence type="ECO:0000259" key="1">
    <source>
        <dbReference type="Pfam" id="PF00082"/>
    </source>
</evidence>
<dbReference type="RefSeq" id="WP_142893602.1">
    <property type="nucleotide sequence ID" value="NZ_ML660163.1"/>
</dbReference>
<dbReference type="AlphaFoldDB" id="A0A545UEN9"/>
<feature type="domain" description="Peptidase S8/S53" evidence="1">
    <location>
        <begin position="284"/>
        <end position="494"/>
    </location>
</feature>